<dbReference type="EMBL" id="LWCA01000074">
    <property type="protein sequence ID" value="OAF71174.1"/>
    <property type="molecule type" value="Genomic_DNA"/>
</dbReference>
<keyword evidence="2" id="KW-0732">Signal</keyword>
<feature type="signal peptide" evidence="2">
    <location>
        <begin position="1"/>
        <end position="20"/>
    </location>
</feature>
<name>A0A177BCG2_9BILA</name>
<proteinExistence type="predicted"/>
<evidence type="ECO:0000256" key="2">
    <source>
        <dbReference type="SAM" id="SignalP"/>
    </source>
</evidence>
<comment type="caution">
    <text evidence="3">The sequence shown here is derived from an EMBL/GenBank/DDBJ whole genome shotgun (WGS) entry which is preliminary data.</text>
</comment>
<gene>
    <name evidence="3" type="ORF">A3Q56_01026</name>
</gene>
<keyword evidence="1" id="KW-1133">Transmembrane helix</keyword>
<feature type="transmembrane region" description="Helical" evidence="1">
    <location>
        <begin position="66"/>
        <end position="90"/>
    </location>
</feature>
<keyword evidence="1" id="KW-0472">Membrane</keyword>
<keyword evidence="4" id="KW-1185">Reference proteome</keyword>
<evidence type="ECO:0000313" key="4">
    <source>
        <dbReference type="Proteomes" id="UP000078046"/>
    </source>
</evidence>
<dbReference type="AlphaFoldDB" id="A0A177BCG2"/>
<organism evidence="3 4">
    <name type="scientific">Intoshia linei</name>
    <dbReference type="NCBI Taxonomy" id="1819745"/>
    <lineage>
        <taxon>Eukaryota</taxon>
        <taxon>Metazoa</taxon>
        <taxon>Spiralia</taxon>
        <taxon>Lophotrochozoa</taxon>
        <taxon>Mesozoa</taxon>
        <taxon>Orthonectida</taxon>
        <taxon>Rhopaluridae</taxon>
        <taxon>Intoshia</taxon>
    </lineage>
</organism>
<keyword evidence="1" id="KW-0812">Transmembrane</keyword>
<evidence type="ECO:0000256" key="1">
    <source>
        <dbReference type="SAM" id="Phobius"/>
    </source>
</evidence>
<feature type="transmembrane region" description="Helical" evidence="1">
    <location>
        <begin position="36"/>
        <end position="54"/>
    </location>
</feature>
<dbReference type="Proteomes" id="UP000078046">
    <property type="component" value="Unassembled WGS sequence"/>
</dbReference>
<reference evidence="3 4" key="1">
    <citation type="submission" date="2016-04" db="EMBL/GenBank/DDBJ databases">
        <title>The genome of Intoshia linei affirms orthonectids as highly simplified spiralians.</title>
        <authorList>
            <person name="Mikhailov K.V."/>
            <person name="Slusarev G.S."/>
            <person name="Nikitin M.A."/>
            <person name="Logacheva M.D."/>
            <person name="Penin A."/>
            <person name="Aleoshin V."/>
            <person name="Panchin Y.V."/>
        </authorList>
    </citation>
    <scope>NUCLEOTIDE SEQUENCE [LARGE SCALE GENOMIC DNA]</scope>
    <source>
        <strain evidence="3">Intl2013</strain>
        <tissue evidence="3">Whole animal</tissue>
    </source>
</reference>
<feature type="chain" id="PRO_5008056922" description="Transmembrane protein 138" evidence="2">
    <location>
        <begin position="21"/>
        <end position="126"/>
    </location>
</feature>
<protein>
    <recommendedName>
        <fullName evidence="5">Transmembrane protein 138</fullName>
    </recommendedName>
</protein>
<accession>A0A177BCG2</accession>
<sequence length="126" mass="14761">MILKILGIFFVFFVIIQTQASLDIYFIQQNNINYVYSITTFVSYYIASLVYYGIDLDAYGIIKVFNVYGQIAVKLCFITLAALIYTFLVYNFNRLVELFVEKYELPVSSIYFVKGKPQIRIKHQKT</sequence>
<evidence type="ECO:0008006" key="5">
    <source>
        <dbReference type="Google" id="ProtNLM"/>
    </source>
</evidence>
<evidence type="ECO:0000313" key="3">
    <source>
        <dbReference type="EMBL" id="OAF71174.1"/>
    </source>
</evidence>